<feature type="coiled-coil region" evidence="1">
    <location>
        <begin position="193"/>
        <end position="283"/>
    </location>
</feature>
<sequence>MSPTLAPPVNDTHLSCSFLVQSQKVQNEDVVDTTEKLRAQNFSPSVTSFASDDMAMRQRPHQKKYKLGIGRVNVSHSHKPGEVDDASYYYKNCLESEEIICLDRRITTEAAEGLQKAHKVSNYLKLDAEILEQKTHESATNALGTITDALSIISYSEILLNMKGEALLMMGKNKEVVQLCEKTLDTSESSLLKEHVEAQRKELLQRKQEVEEVEEKERIANENLKKKINLKEETAAAVMAARDAVETSLKLADTRATRLRERIEELTSQLEKLDTQKNSTNKNRPRYVCWPWEWLGLDPVEAGPTRQPDMHQNGANEVELSEPLL</sequence>
<proteinExistence type="predicted"/>
<reference evidence="3" key="1">
    <citation type="submission" date="2023-04" db="EMBL/GenBank/DDBJ databases">
        <authorList>
            <person name="Vijverberg K."/>
            <person name="Xiong W."/>
            <person name="Schranz E."/>
        </authorList>
    </citation>
    <scope>NUCLEOTIDE SEQUENCE</scope>
</reference>
<keyword evidence="1" id="KW-0175">Coiled coil</keyword>
<organism evidence="3 4">
    <name type="scientific">Lactuca saligna</name>
    <name type="common">Willowleaf lettuce</name>
    <dbReference type="NCBI Taxonomy" id="75948"/>
    <lineage>
        <taxon>Eukaryota</taxon>
        <taxon>Viridiplantae</taxon>
        <taxon>Streptophyta</taxon>
        <taxon>Embryophyta</taxon>
        <taxon>Tracheophyta</taxon>
        <taxon>Spermatophyta</taxon>
        <taxon>Magnoliopsida</taxon>
        <taxon>eudicotyledons</taxon>
        <taxon>Gunneridae</taxon>
        <taxon>Pentapetalae</taxon>
        <taxon>asterids</taxon>
        <taxon>campanulids</taxon>
        <taxon>Asterales</taxon>
        <taxon>Asteraceae</taxon>
        <taxon>Cichorioideae</taxon>
        <taxon>Cichorieae</taxon>
        <taxon>Lactucinae</taxon>
        <taxon>Lactuca</taxon>
    </lineage>
</organism>
<keyword evidence="4" id="KW-1185">Reference proteome</keyword>
<gene>
    <name evidence="3" type="ORF">LSALG_LOCUS35281</name>
</gene>
<dbReference type="InterPro" id="IPR040300">
    <property type="entry name" value="At3g49055-like"/>
</dbReference>
<evidence type="ECO:0000256" key="1">
    <source>
        <dbReference type="SAM" id="Coils"/>
    </source>
</evidence>
<evidence type="ECO:0000313" key="4">
    <source>
        <dbReference type="Proteomes" id="UP001177003"/>
    </source>
</evidence>
<dbReference type="Proteomes" id="UP001177003">
    <property type="component" value="Chromosome 8"/>
</dbReference>
<dbReference type="EMBL" id="OX465084">
    <property type="protein sequence ID" value="CAI9296414.1"/>
    <property type="molecule type" value="Genomic_DNA"/>
</dbReference>
<dbReference type="PANTHER" id="PTHR34937">
    <property type="entry name" value="OS08G0559800 PROTEIN"/>
    <property type="match status" value="1"/>
</dbReference>
<dbReference type="AlphaFoldDB" id="A0AA35ZPC3"/>
<accession>A0AA35ZPC3</accession>
<dbReference type="PANTHER" id="PTHR34937:SF1">
    <property type="entry name" value="PARAMYOSIN"/>
    <property type="match status" value="1"/>
</dbReference>
<name>A0AA35ZPC3_LACSI</name>
<feature type="region of interest" description="Disordered" evidence="2">
    <location>
        <begin position="301"/>
        <end position="325"/>
    </location>
</feature>
<evidence type="ECO:0000313" key="3">
    <source>
        <dbReference type="EMBL" id="CAI9296414.1"/>
    </source>
</evidence>
<protein>
    <submittedName>
        <fullName evidence="3">Uncharacterized protein</fullName>
    </submittedName>
</protein>
<evidence type="ECO:0000256" key="2">
    <source>
        <dbReference type="SAM" id="MobiDB-lite"/>
    </source>
</evidence>